<evidence type="ECO:0000313" key="2">
    <source>
        <dbReference type="Proteomes" id="UP001187192"/>
    </source>
</evidence>
<accession>A0AA88AJR2</accession>
<reference evidence="1" key="1">
    <citation type="submission" date="2023-07" db="EMBL/GenBank/DDBJ databases">
        <title>draft genome sequence of fig (Ficus carica).</title>
        <authorList>
            <person name="Takahashi T."/>
            <person name="Nishimura K."/>
        </authorList>
    </citation>
    <scope>NUCLEOTIDE SEQUENCE</scope>
</reference>
<proteinExistence type="predicted"/>
<gene>
    <name evidence="1" type="ORF">TIFTF001_021073</name>
</gene>
<protein>
    <submittedName>
        <fullName evidence="1">Uncharacterized protein</fullName>
    </submittedName>
</protein>
<comment type="caution">
    <text evidence="1">The sequence shown here is derived from an EMBL/GenBank/DDBJ whole genome shotgun (WGS) entry which is preliminary data.</text>
</comment>
<keyword evidence="2" id="KW-1185">Reference proteome</keyword>
<organism evidence="1 2">
    <name type="scientific">Ficus carica</name>
    <name type="common">Common fig</name>
    <dbReference type="NCBI Taxonomy" id="3494"/>
    <lineage>
        <taxon>Eukaryota</taxon>
        <taxon>Viridiplantae</taxon>
        <taxon>Streptophyta</taxon>
        <taxon>Embryophyta</taxon>
        <taxon>Tracheophyta</taxon>
        <taxon>Spermatophyta</taxon>
        <taxon>Magnoliopsida</taxon>
        <taxon>eudicotyledons</taxon>
        <taxon>Gunneridae</taxon>
        <taxon>Pentapetalae</taxon>
        <taxon>rosids</taxon>
        <taxon>fabids</taxon>
        <taxon>Rosales</taxon>
        <taxon>Moraceae</taxon>
        <taxon>Ficeae</taxon>
        <taxon>Ficus</taxon>
    </lineage>
</organism>
<dbReference type="Proteomes" id="UP001187192">
    <property type="component" value="Unassembled WGS sequence"/>
</dbReference>
<sequence>MDPWILRPSYFKPSTRPQGDIEHLKVCDLLTNTSWNKELIEQHFWQVDRWGVVRKILPISVGGDSFGVLRFLVRLKSSFGGPSMKQYLPMFTCLTEPLKRCGNCLLFGPFSACSQEFPLLVYVPIPKTPSTRYSWQKPCSGHVNINVDAAIKEGLNFIGIGVVVRDDNAREGAFFAQMGGLDDLTIESDAVNVV</sequence>
<name>A0AA88AJR2_FICCA</name>
<dbReference type="AlphaFoldDB" id="A0AA88AJR2"/>
<evidence type="ECO:0000313" key="1">
    <source>
        <dbReference type="EMBL" id="GMN51922.1"/>
    </source>
</evidence>
<dbReference type="EMBL" id="BTGU01000039">
    <property type="protein sequence ID" value="GMN51922.1"/>
    <property type="molecule type" value="Genomic_DNA"/>
</dbReference>